<proteinExistence type="predicted"/>
<dbReference type="EMBL" id="BQNB010009228">
    <property type="protein sequence ID" value="GJS60544.1"/>
    <property type="molecule type" value="Genomic_DNA"/>
</dbReference>
<dbReference type="Proteomes" id="UP001151760">
    <property type="component" value="Unassembled WGS sequence"/>
</dbReference>
<sequence>MRHATRGYCLIESTAATVAAACASVRQRLAATVAAAWWCRHSHDGAAVLDTPSSRNPFKNVSKHTTKRSATAVAVIGPARKNPCMSREILLMKRNSFLYIFKFVQVFPPVSSIIRDALHNRFSGKEESQKEAKYNLKATVEDSLPLQVDDMIEEMDLKWQVAMISMRIKKFYKKTGRKLQFDAKEPVGFDKTKVECYLKLLVN</sequence>
<reference evidence="1" key="1">
    <citation type="journal article" date="2022" name="Int. J. Mol. Sci.">
        <title>Draft Genome of Tanacetum Coccineum: Genomic Comparison of Closely Related Tanacetum-Family Plants.</title>
        <authorList>
            <person name="Yamashiro T."/>
            <person name="Shiraishi A."/>
            <person name="Nakayama K."/>
            <person name="Satake H."/>
        </authorList>
    </citation>
    <scope>NUCLEOTIDE SEQUENCE</scope>
</reference>
<name>A0ABQ4X5Q6_9ASTR</name>
<accession>A0ABQ4X5Q6</accession>
<evidence type="ECO:0000313" key="2">
    <source>
        <dbReference type="Proteomes" id="UP001151760"/>
    </source>
</evidence>
<reference evidence="1" key="2">
    <citation type="submission" date="2022-01" db="EMBL/GenBank/DDBJ databases">
        <authorList>
            <person name="Yamashiro T."/>
            <person name="Shiraishi A."/>
            <person name="Satake H."/>
            <person name="Nakayama K."/>
        </authorList>
    </citation>
    <scope>NUCLEOTIDE SEQUENCE</scope>
</reference>
<comment type="caution">
    <text evidence="1">The sequence shown here is derived from an EMBL/GenBank/DDBJ whole genome shotgun (WGS) entry which is preliminary data.</text>
</comment>
<gene>
    <name evidence="1" type="ORF">Tco_0655328</name>
</gene>
<keyword evidence="2" id="KW-1185">Reference proteome</keyword>
<protein>
    <submittedName>
        <fullName evidence="1">Uncharacterized protein</fullName>
    </submittedName>
</protein>
<evidence type="ECO:0000313" key="1">
    <source>
        <dbReference type="EMBL" id="GJS60544.1"/>
    </source>
</evidence>
<organism evidence="1 2">
    <name type="scientific">Tanacetum coccineum</name>
    <dbReference type="NCBI Taxonomy" id="301880"/>
    <lineage>
        <taxon>Eukaryota</taxon>
        <taxon>Viridiplantae</taxon>
        <taxon>Streptophyta</taxon>
        <taxon>Embryophyta</taxon>
        <taxon>Tracheophyta</taxon>
        <taxon>Spermatophyta</taxon>
        <taxon>Magnoliopsida</taxon>
        <taxon>eudicotyledons</taxon>
        <taxon>Gunneridae</taxon>
        <taxon>Pentapetalae</taxon>
        <taxon>asterids</taxon>
        <taxon>campanulids</taxon>
        <taxon>Asterales</taxon>
        <taxon>Asteraceae</taxon>
        <taxon>Asteroideae</taxon>
        <taxon>Anthemideae</taxon>
        <taxon>Anthemidinae</taxon>
        <taxon>Tanacetum</taxon>
    </lineage>
</organism>